<evidence type="ECO:0000256" key="10">
    <source>
        <dbReference type="RuleBase" id="RU361115"/>
    </source>
</evidence>
<reference evidence="12" key="1">
    <citation type="submission" date="2011-08" db="EMBL/GenBank/DDBJ databases">
        <authorList>
            <person name="Rombauts S."/>
        </authorList>
    </citation>
    <scope>NUCLEOTIDE SEQUENCE</scope>
    <source>
        <strain evidence="12">London</strain>
    </source>
</reference>
<keyword evidence="4 10" id="KW-0812">Transmembrane</keyword>
<evidence type="ECO:0000313" key="12">
    <source>
        <dbReference type="Proteomes" id="UP000015104"/>
    </source>
</evidence>
<comment type="similarity">
    <text evidence="10">Belongs to the ELO family.</text>
</comment>
<evidence type="ECO:0000256" key="2">
    <source>
        <dbReference type="ARBA" id="ARBA00022516"/>
    </source>
</evidence>
<keyword evidence="8 10" id="KW-0472">Membrane</keyword>
<keyword evidence="2 10" id="KW-0444">Lipid biosynthesis</keyword>
<dbReference type="Pfam" id="PF01151">
    <property type="entry name" value="ELO"/>
    <property type="match status" value="1"/>
</dbReference>
<feature type="transmembrane region" description="Helical" evidence="10">
    <location>
        <begin position="139"/>
        <end position="156"/>
    </location>
</feature>
<dbReference type="Proteomes" id="UP000015104">
    <property type="component" value="Unassembled WGS sequence"/>
</dbReference>
<protein>
    <recommendedName>
        <fullName evidence="10">Elongation of very long chain fatty acids protein</fullName>
        <ecNumber evidence="10">2.3.1.199</ecNumber>
    </recommendedName>
    <alternativeName>
        <fullName evidence="10">Very-long-chain 3-oxoacyl-CoA synthase</fullName>
    </alternativeName>
</protein>
<proteinExistence type="inferred from homology"/>
<dbReference type="eggNOG" id="KOG3072">
    <property type="taxonomic scope" value="Eukaryota"/>
</dbReference>
<dbReference type="PANTHER" id="PTHR11157:SF17">
    <property type="entry name" value="ELONGATION OF VERY LONG CHAIN FATTY ACIDS PROTEIN 6"/>
    <property type="match status" value="1"/>
</dbReference>
<feature type="transmembrane region" description="Helical" evidence="10">
    <location>
        <begin position="168"/>
        <end position="185"/>
    </location>
</feature>
<dbReference type="GO" id="GO:0009922">
    <property type="term" value="F:fatty acid elongase activity"/>
    <property type="evidence" value="ECO:0007669"/>
    <property type="project" value="UniProtKB-EC"/>
</dbReference>
<evidence type="ECO:0000256" key="6">
    <source>
        <dbReference type="ARBA" id="ARBA00022989"/>
    </source>
</evidence>
<dbReference type="InterPro" id="IPR002076">
    <property type="entry name" value="ELO_fam"/>
</dbReference>
<dbReference type="GO" id="GO:0034626">
    <property type="term" value="P:fatty acid elongation, polyunsaturated fatty acid"/>
    <property type="evidence" value="ECO:0007669"/>
    <property type="project" value="TreeGrafter"/>
</dbReference>
<dbReference type="GO" id="GO:0034625">
    <property type="term" value="P:fatty acid elongation, monounsaturated fatty acid"/>
    <property type="evidence" value="ECO:0007669"/>
    <property type="project" value="TreeGrafter"/>
</dbReference>
<keyword evidence="12" id="KW-1185">Reference proteome</keyword>
<evidence type="ECO:0000256" key="9">
    <source>
        <dbReference type="ARBA" id="ARBA00023160"/>
    </source>
</evidence>
<evidence type="ECO:0000256" key="4">
    <source>
        <dbReference type="ARBA" id="ARBA00022692"/>
    </source>
</evidence>
<evidence type="ECO:0000256" key="3">
    <source>
        <dbReference type="ARBA" id="ARBA00022679"/>
    </source>
</evidence>
<dbReference type="GO" id="GO:0030148">
    <property type="term" value="P:sphingolipid biosynthetic process"/>
    <property type="evidence" value="ECO:0007669"/>
    <property type="project" value="TreeGrafter"/>
</dbReference>
<organism evidence="11 12">
    <name type="scientific">Tetranychus urticae</name>
    <name type="common">Two-spotted spider mite</name>
    <dbReference type="NCBI Taxonomy" id="32264"/>
    <lineage>
        <taxon>Eukaryota</taxon>
        <taxon>Metazoa</taxon>
        <taxon>Ecdysozoa</taxon>
        <taxon>Arthropoda</taxon>
        <taxon>Chelicerata</taxon>
        <taxon>Arachnida</taxon>
        <taxon>Acari</taxon>
        <taxon>Acariformes</taxon>
        <taxon>Trombidiformes</taxon>
        <taxon>Prostigmata</taxon>
        <taxon>Eleutherengona</taxon>
        <taxon>Raphignathae</taxon>
        <taxon>Tetranychoidea</taxon>
        <taxon>Tetranychidae</taxon>
        <taxon>Tetranychus</taxon>
    </lineage>
</organism>
<dbReference type="HOGENOM" id="CLU_048483_1_1_1"/>
<dbReference type="EnsemblMetazoa" id="tetur30g00550.1">
    <property type="protein sequence ID" value="tetur30g00550.1"/>
    <property type="gene ID" value="tetur30g00550"/>
</dbReference>
<evidence type="ECO:0000256" key="8">
    <source>
        <dbReference type="ARBA" id="ARBA00023136"/>
    </source>
</evidence>
<dbReference type="EMBL" id="CAEY01000864">
    <property type="status" value="NOT_ANNOTATED_CDS"/>
    <property type="molecule type" value="Genomic_DNA"/>
</dbReference>
<dbReference type="GO" id="GO:0042761">
    <property type="term" value="P:very long-chain fatty acid biosynthetic process"/>
    <property type="evidence" value="ECO:0007669"/>
    <property type="project" value="TreeGrafter"/>
</dbReference>
<feature type="transmembrane region" description="Helical" evidence="10">
    <location>
        <begin position="191"/>
        <end position="215"/>
    </location>
</feature>
<name>T1L0G4_TETUR</name>
<dbReference type="GO" id="GO:0005789">
    <property type="term" value="C:endoplasmic reticulum membrane"/>
    <property type="evidence" value="ECO:0007669"/>
    <property type="project" value="TreeGrafter"/>
</dbReference>
<dbReference type="AlphaFoldDB" id="T1L0G4"/>
<reference evidence="11" key="2">
    <citation type="submission" date="2015-06" db="UniProtKB">
        <authorList>
            <consortium name="EnsemblMetazoa"/>
        </authorList>
    </citation>
    <scope>IDENTIFICATION</scope>
</reference>
<evidence type="ECO:0000256" key="5">
    <source>
        <dbReference type="ARBA" id="ARBA00022832"/>
    </source>
</evidence>
<dbReference type="PANTHER" id="PTHR11157">
    <property type="entry name" value="FATTY ACID ACYL TRANSFERASE-RELATED"/>
    <property type="match status" value="1"/>
</dbReference>
<dbReference type="PROSITE" id="PS01188">
    <property type="entry name" value="ELO"/>
    <property type="match status" value="1"/>
</dbReference>
<feature type="transmembrane region" description="Helical" evidence="10">
    <location>
        <begin position="60"/>
        <end position="79"/>
    </location>
</feature>
<evidence type="ECO:0000256" key="7">
    <source>
        <dbReference type="ARBA" id="ARBA00023098"/>
    </source>
</evidence>
<dbReference type="EC" id="2.3.1.199" evidence="10"/>
<feature type="transmembrane region" description="Helical" evidence="10">
    <location>
        <begin position="29"/>
        <end position="48"/>
    </location>
</feature>
<keyword evidence="6 10" id="KW-1133">Transmembrane helix</keyword>
<accession>T1L0G4</accession>
<sequence>MSTLSSNLPFFIPWESSSWIQWQSQNWTFVYALIILYLLSVRLGAAYMTASSPFDLRKQLVRWNLGLAIFSILGARVTVVEMISVLSNQGLYKAVCDNTFVDNEQVLFWNWLWTWSKLIEFGDTAFLVLRKKPLTFLHVYHHALTALWAFFFWHSGLPISRWTISMNFFVHSFMYTYFALAAYGVKIPKPVALFVTIIQILQMLIGCAVSNFLIYARITGISCKMDLIHDICVNLTYISYAILFIHMFYSKYLKKAKSIDSKNK</sequence>
<keyword evidence="3 10" id="KW-0808">Transferase</keyword>
<comment type="subcellular location">
    <subcellularLocation>
        <location evidence="1">Membrane</location>
        <topology evidence="1">Multi-pass membrane protein</topology>
    </subcellularLocation>
</comment>
<comment type="catalytic activity">
    <reaction evidence="10">
        <text>a very-long-chain acyl-CoA + malonyl-CoA + H(+) = a very-long-chain 3-oxoacyl-CoA + CO2 + CoA</text>
        <dbReference type="Rhea" id="RHEA:32727"/>
        <dbReference type="ChEBI" id="CHEBI:15378"/>
        <dbReference type="ChEBI" id="CHEBI:16526"/>
        <dbReference type="ChEBI" id="CHEBI:57287"/>
        <dbReference type="ChEBI" id="CHEBI:57384"/>
        <dbReference type="ChEBI" id="CHEBI:90725"/>
        <dbReference type="ChEBI" id="CHEBI:90736"/>
        <dbReference type="EC" id="2.3.1.199"/>
    </reaction>
</comment>
<feature type="transmembrane region" description="Helical" evidence="10">
    <location>
        <begin position="227"/>
        <end position="249"/>
    </location>
</feature>
<keyword evidence="7 10" id="KW-0443">Lipid metabolism</keyword>
<keyword evidence="5 10" id="KW-0276">Fatty acid metabolism</keyword>
<dbReference type="GO" id="GO:0019367">
    <property type="term" value="P:fatty acid elongation, saturated fatty acid"/>
    <property type="evidence" value="ECO:0007669"/>
    <property type="project" value="TreeGrafter"/>
</dbReference>
<evidence type="ECO:0000313" key="11">
    <source>
        <dbReference type="EnsemblMetazoa" id="tetur30g00550.1"/>
    </source>
</evidence>
<keyword evidence="9 10" id="KW-0275">Fatty acid biosynthesis</keyword>
<dbReference type="InterPro" id="IPR030457">
    <property type="entry name" value="ELO_CS"/>
</dbReference>
<evidence type="ECO:0000256" key="1">
    <source>
        <dbReference type="ARBA" id="ARBA00004141"/>
    </source>
</evidence>